<feature type="compositionally biased region" description="Acidic residues" evidence="1">
    <location>
        <begin position="102"/>
        <end position="116"/>
    </location>
</feature>
<evidence type="ECO:0000256" key="1">
    <source>
        <dbReference type="SAM" id="MobiDB-lite"/>
    </source>
</evidence>
<dbReference type="eggNOG" id="COG0810">
    <property type="taxonomic scope" value="Bacteria"/>
</dbReference>
<reference evidence="3 4" key="1">
    <citation type="journal article" date="2007" name="Nature">
        <title>Light stimulates growth of proteorhodopsin-containing marine Flavobacteria.</title>
        <authorList>
            <person name="Gomez-Consarnau L."/>
            <person name="Gonzalez J.M."/>
            <person name="Coll-Llado M."/>
            <person name="Gourdon P."/>
            <person name="Pascher T."/>
            <person name="Neutze R."/>
            <person name="Pedros-Alio C."/>
            <person name="Pinhassi J."/>
        </authorList>
    </citation>
    <scope>NUCLEOTIDE SEQUENCE [LARGE SCALE GENOMIC DNA]</scope>
    <source>
        <strain evidence="3 4">MED217</strain>
    </source>
</reference>
<feature type="region of interest" description="Disordered" evidence="1">
    <location>
        <begin position="90"/>
        <end position="116"/>
    </location>
</feature>
<keyword evidence="4" id="KW-1185">Reference proteome</keyword>
<dbReference type="RefSeq" id="WP_009778594.1">
    <property type="nucleotide sequence ID" value="NZ_CH672395.1"/>
</dbReference>
<proteinExistence type="predicted"/>
<gene>
    <name evidence="3" type="ORF">MED217_00995</name>
</gene>
<dbReference type="HOGENOM" id="CLU_098207_0_0_10"/>
<name>A3XQ39_LEEBM</name>
<dbReference type="STRING" id="398720.MED217_00995"/>
<evidence type="ECO:0000313" key="3">
    <source>
        <dbReference type="EMBL" id="EAQ48331.1"/>
    </source>
</evidence>
<evidence type="ECO:0008006" key="5">
    <source>
        <dbReference type="Google" id="ProtNLM"/>
    </source>
</evidence>
<dbReference type="AlphaFoldDB" id="A3XQ39"/>
<keyword evidence="2" id="KW-1133">Transmembrane helix</keyword>
<dbReference type="Proteomes" id="UP000001601">
    <property type="component" value="Unassembled WGS sequence"/>
</dbReference>
<dbReference type="EMBL" id="AANC01000009">
    <property type="protein sequence ID" value="EAQ48331.1"/>
    <property type="molecule type" value="Genomic_DNA"/>
</dbReference>
<protein>
    <recommendedName>
        <fullName evidence="5">TonB C-terminal domain-containing protein</fullName>
    </recommendedName>
</protein>
<sequence>MKLSPEDKAMLITFSGASILAVIFLFFTIKPYDTSQVEEFIPIPIIEEEVIEEELLEQTEEEVLQTQQITNQAQSSSRLVREANRFFSQQDERDNALKSDTETADPSEDSDGDEEAFPDYRERIALLRQKRAAQQSAGTSENTEEVSKVNTSSNRRSTVNYQLKDRNAIQIPNPVYTCDATGRVVINIQVSGAGGVSKVTFNKNASSTSNGCLVDQALEYAKQAIFNSSKRESQLGSISFEFQG</sequence>
<feature type="compositionally biased region" description="Basic and acidic residues" evidence="1">
    <location>
        <begin position="90"/>
        <end position="101"/>
    </location>
</feature>
<organism evidence="3 4">
    <name type="scientific">Leeuwenhoekiella blandensis (strain CECT 7118 / CCUG 51940 / KCTC 22103 / MED217)</name>
    <name type="common">Flavobacterium sp. (strain MED217)</name>
    <dbReference type="NCBI Taxonomy" id="398720"/>
    <lineage>
        <taxon>Bacteria</taxon>
        <taxon>Pseudomonadati</taxon>
        <taxon>Bacteroidota</taxon>
        <taxon>Flavobacteriia</taxon>
        <taxon>Flavobacteriales</taxon>
        <taxon>Flavobacteriaceae</taxon>
        <taxon>Leeuwenhoekiella</taxon>
    </lineage>
</organism>
<keyword evidence="2" id="KW-0812">Transmembrane</keyword>
<dbReference type="OrthoDB" id="9786892at2"/>
<feature type="region of interest" description="Disordered" evidence="1">
    <location>
        <begin position="131"/>
        <end position="153"/>
    </location>
</feature>
<feature type="compositionally biased region" description="Polar residues" evidence="1">
    <location>
        <begin position="132"/>
        <end position="141"/>
    </location>
</feature>
<feature type="transmembrane region" description="Helical" evidence="2">
    <location>
        <begin position="9"/>
        <end position="29"/>
    </location>
</feature>
<evidence type="ECO:0000256" key="2">
    <source>
        <dbReference type="SAM" id="Phobius"/>
    </source>
</evidence>
<evidence type="ECO:0000313" key="4">
    <source>
        <dbReference type="Proteomes" id="UP000001601"/>
    </source>
</evidence>
<accession>A3XQ39</accession>
<comment type="caution">
    <text evidence="3">The sequence shown here is derived from an EMBL/GenBank/DDBJ whole genome shotgun (WGS) entry which is preliminary data.</text>
</comment>
<keyword evidence="2" id="KW-0472">Membrane</keyword>